<dbReference type="SUPFAM" id="SSF56349">
    <property type="entry name" value="DNA breaking-rejoining enzymes"/>
    <property type="match status" value="1"/>
</dbReference>
<feature type="compositionally biased region" description="Low complexity" evidence="4">
    <location>
        <begin position="421"/>
        <end position="432"/>
    </location>
</feature>
<accession>A0A7J5D530</accession>
<proteinExistence type="inferred from homology"/>
<comment type="similarity">
    <text evidence="1">Belongs to the 'phage' integrase family.</text>
</comment>
<evidence type="ECO:0000259" key="5">
    <source>
        <dbReference type="PROSITE" id="PS51898"/>
    </source>
</evidence>
<dbReference type="Proteomes" id="UP000442990">
    <property type="component" value="Unassembled WGS sequence"/>
</dbReference>
<dbReference type="PANTHER" id="PTHR30349:SF64">
    <property type="entry name" value="PROPHAGE INTEGRASE INTD-RELATED"/>
    <property type="match status" value="1"/>
</dbReference>
<dbReference type="Pfam" id="PF22022">
    <property type="entry name" value="Phage_int_M"/>
    <property type="match status" value="1"/>
</dbReference>
<dbReference type="InterPro" id="IPR011010">
    <property type="entry name" value="DNA_brk_join_enz"/>
</dbReference>
<dbReference type="GO" id="GO:0015074">
    <property type="term" value="P:DNA integration"/>
    <property type="evidence" value="ECO:0007669"/>
    <property type="project" value="InterPro"/>
</dbReference>
<gene>
    <name evidence="6" type="ORF">F8144_36535</name>
</gene>
<dbReference type="PANTHER" id="PTHR30349">
    <property type="entry name" value="PHAGE INTEGRASE-RELATED"/>
    <property type="match status" value="1"/>
</dbReference>
<feature type="domain" description="Tyr recombinase" evidence="5">
    <location>
        <begin position="179"/>
        <end position="415"/>
    </location>
</feature>
<comment type="caution">
    <text evidence="6">The sequence shown here is derived from an EMBL/GenBank/DDBJ whole genome shotgun (WGS) entry which is preliminary data.</text>
</comment>
<evidence type="ECO:0000313" key="7">
    <source>
        <dbReference type="Proteomes" id="UP000442990"/>
    </source>
</evidence>
<keyword evidence="2" id="KW-0238">DNA-binding</keyword>
<dbReference type="InterPro" id="IPR013762">
    <property type="entry name" value="Integrase-like_cat_sf"/>
</dbReference>
<organism evidence="6 7">
    <name type="scientific">Streptomyces triticiradicis</name>
    <dbReference type="NCBI Taxonomy" id="2651189"/>
    <lineage>
        <taxon>Bacteria</taxon>
        <taxon>Bacillati</taxon>
        <taxon>Actinomycetota</taxon>
        <taxon>Actinomycetes</taxon>
        <taxon>Kitasatosporales</taxon>
        <taxon>Streptomycetaceae</taxon>
        <taxon>Streptomyces</taxon>
    </lineage>
</organism>
<dbReference type="CDD" id="cd01189">
    <property type="entry name" value="INT_ICEBs1_C_like"/>
    <property type="match status" value="1"/>
</dbReference>
<dbReference type="InterPro" id="IPR002104">
    <property type="entry name" value="Integrase_catalytic"/>
</dbReference>
<evidence type="ECO:0000313" key="6">
    <source>
        <dbReference type="EMBL" id="KAB1979275.1"/>
    </source>
</evidence>
<dbReference type="PROSITE" id="PS51898">
    <property type="entry name" value="TYR_RECOMBINASE"/>
    <property type="match status" value="1"/>
</dbReference>
<feature type="region of interest" description="Disordered" evidence="4">
    <location>
        <begin position="415"/>
        <end position="469"/>
    </location>
</feature>
<dbReference type="GO" id="GO:0003677">
    <property type="term" value="F:DNA binding"/>
    <property type="evidence" value="ECO:0007669"/>
    <property type="project" value="UniProtKB-KW"/>
</dbReference>
<sequence length="469" mass="51485">MAGYIEDRWFKKGPDGKRSIPTDRHGQGKRYKVAGIPGVRARSFPDKQLTAAKAWLAQAQTTSARGEFIDPRDGNILLREYVDQYWWPSRTGDPATLETVSRRVRNQILPFLGSSPLRQIKVDTLRQWLKDLEGVISPGTAVTAWGYLNNILDCAVDDERILKNPCRARTIKAPTKPPSKARAWTRERVAAVQAALPLQYRILVDIGAGAGLRHGEALGLSEDDIDFEGGVIHVRRQVRSVAGKLVFSLPKGNKTRTVPMSDYLAARLAEHAAVFPSVTVTLPWKDPRPPTTKVEAKERAPQTHRLLVSNSNASAVRANMWNENYWKRALAAAGVIPEARKVPRKTGTGNRPVYEAAHEHGFHCLRHTYASVQLDSRENPVAVSKWLGHADASITLKVYGHFLPEADGRGRQAMDAWFSNSPDSAPSSPDAPQNLGAITGNSDSLPGEGTALPDSEVAETASELQEEAA</sequence>
<evidence type="ECO:0000256" key="4">
    <source>
        <dbReference type="SAM" id="MobiDB-lite"/>
    </source>
</evidence>
<dbReference type="EMBL" id="WBKG01000043">
    <property type="protein sequence ID" value="KAB1979275.1"/>
    <property type="molecule type" value="Genomic_DNA"/>
</dbReference>
<dbReference type="InterPro" id="IPR050090">
    <property type="entry name" value="Tyrosine_recombinase_XerCD"/>
</dbReference>
<dbReference type="InterPro" id="IPR053876">
    <property type="entry name" value="Phage_int_M"/>
</dbReference>
<protein>
    <submittedName>
        <fullName evidence="6">Site-specific integrase</fullName>
    </submittedName>
</protein>
<dbReference type="Pfam" id="PF00589">
    <property type="entry name" value="Phage_integrase"/>
    <property type="match status" value="1"/>
</dbReference>
<evidence type="ECO:0000256" key="2">
    <source>
        <dbReference type="ARBA" id="ARBA00023125"/>
    </source>
</evidence>
<dbReference type="InterPro" id="IPR010998">
    <property type="entry name" value="Integrase_recombinase_N"/>
</dbReference>
<evidence type="ECO:0000256" key="3">
    <source>
        <dbReference type="ARBA" id="ARBA00023172"/>
    </source>
</evidence>
<evidence type="ECO:0000256" key="1">
    <source>
        <dbReference type="ARBA" id="ARBA00008857"/>
    </source>
</evidence>
<dbReference type="Gene3D" id="1.10.443.10">
    <property type="entry name" value="Intergrase catalytic core"/>
    <property type="match status" value="1"/>
</dbReference>
<dbReference type="GO" id="GO:0006310">
    <property type="term" value="P:DNA recombination"/>
    <property type="evidence" value="ECO:0007669"/>
    <property type="project" value="UniProtKB-KW"/>
</dbReference>
<keyword evidence="3" id="KW-0233">DNA recombination</keyword>
<name>A0A7J5D530_9ACTN</name>
<dbReference type="AlphaFoldDB" id="A0A7J5D530"/>
<dbReference type="RefSeq" id="WP_151473725.1">
    <property type="nucleotide sequence ID" value="NZ_WBKG01000043.1"/>
</dbReference>
<keyword evidence="7" id="KW-1185">Reference proteome</keyword>
<dbReference type="Gene3D" id="1.10.150.130">
    <property type="match status" value="1"/>
</dbReference>
<reference evidence="6 7" key="1">
    <citation type="submission" date="2019-09" db="EMBL/GenBank/DDBJ databases">
        <title>Isolation and identification of active actinomycetes.</title>
        <authorList>
            <person name="Yu Z."/>
            <person name="Han C."/>
            <person name="Yu B."/>
        </authorList>
    </citation>
    <scope>NUCLEOTIDE SEQUENCE [LARGE SCALE GENOMIC DNA]</scope>
    <source>
        <strain evidence="6 7">NEAU-H2</strain>
    </source>
</reference>